<evidence type="ECO:0000313" key="8">
    <source>
        <dbReference type="EMBL" id="MFC4711917.1"/>
    </source>
</evidence>
<feature type="site" description="Important for catalytic activity" evidence="7">
    <location>
        <position position="260"/>
    </location>
</feature>
<dbReference type="EC" id="4.2.2.29" evidence="7"/>
<sequence>MEKQSKKDIMFDRMKEKKKEVRVVRRIVLIVALVLLLIVAVAGWQAYSYVSEALSPVDPDSEEVINIDVPIGSNLDSIAALLEDNELIKDARIYKYYVKFQNESSFQAGSYGLTQSMTLDEITESLKTGKVYHEPLFTINVPEGLTLVEIGERVIEPNTDYTAEEFMAQVQDEAYIDELMVKYPDLLTEEIKGEDVKFALEGYLFPATYSIYEEDPSLTLLIEQMLDATKANIEPYHAVLQEQELTPHWLLTFASLLEEEATSMSDRQTIASVFYNRLDVDMPLQTDPTVIYAMGEHKDRLFNSDYEYEDPYSTYTNQGLPPGPIAASGASSIEAVLNPNQTEYLFFLADSEGNNYFSTTYEQHLKYRDEHIGN</sequence>
<dbReference type="NCBIfam" id="TIGR00247">
    <property type="entry name" value="endolytic transglycosylase MltG"/>
    <property type="match status" value="1"/>
</dbReference>
<proteinExistence type="inferred from homology"/>
<dbReference type="Pfam" id="PF02618">
    <property type="entry name" value="YceG"/>
    <property type="match status" value="1"/>
</dbReference>
<name>A0ABV9M7Z1_9BACL</name>
<keyword evidence="1 7" id="KW-1003">Cell membrane</keyword>
<dbReference type="RefSeq" id="WP_377276773.1">
    <property type="nucleotide sequence ID" value="NZ_JBHSGL010000005.1"/>
</dbReference>
<comment type="catalytic activity">
    <reaction evidence="7">
        <text>a peptidoglycan chain = a peptidoglycan chain with N-acetyl-1,6-anhydromuramyl-[peptide] at the reducing end + a peptidoglycan chain with N-acetylglucosamine at the non-reducing end.</text>
        <dbReference type="EC" id="4.2.2.29"/>
    </reaction>
</comment>
<dbReference type="PANTHER" id="PTHR30518">
    <property type="entry name" value="ENDOLYTIC MUREIN TRANSGLYCOSYLASE"/>
    <property type="match status" value="1"/>
</dbReference>
<keyword evidence="3 7" id="KW-1133">Transmembrane helix</keyword>
<comment type="function">
    <text evidence="7">Functions as a peptidoglycan terminase that cleaves nascent peptidoglycan strands endolytically to terminate their elongation.</text>
</comment>
<evidence type="ECO:0000313" key="9">
    <source>
        <dbReference type="Proteomes" id="UP001595932"/>
    </source>
</evidence>
<evidence type="ECO:0000256" key="1">
    <source>
        <dbReference type="ARBA" id="ARBA00022475"/>
    </source>
</evidence>
<evidence type="ECO:0000256" key="2">
    <source>
        <dbReference type="ARBA" id="ARBA00022692"/>
    </source>
</evidence>
<evidence type="ECO:0000256" key="6">
    <source>
        <dbReference type="ARBA" id="ARBA00023316"/>
    </source>
</evidence>
<dbReference type="EMBL" id="JBHSGL010000005">
    <property type="protein sequence ID" value="MFC4711917.1"/>
    <property type="molecule type" value="Genomic_DNA"/>
</dbReference>
<protein>
    <recommendedName>
        <fullName evidence="7">Endolytic murein transglycosylase</fullName>
        <ecNumber evidence="7">4.2.2.29</ecNumber>
    </recommendedName>
    <alternativeName>
        <fullName evidence="7">Peptidoglycan lytic transglycosylase</fullName>
    </alternativeName>
    <alternativeName>
        <fullName evidence="7">Peptidoglycan polymerization terminase</fullName>
    </alternativeName>
</protein>
<evidence type="ECO:0000256" key="4">
    <source>
        <dbReference type="ARBA" id="ARBA00023136"/>
    </source>
</evidence>
<dbReference type="PANTHER" id="PTHR30518:SF2">
    <property type="entry name" value="ENDOLYTIC MUREIN TRANSGLYCOSYLASE"/>
    <property type="match status" value="1"/>
</dbReference>
<dbReference type="HAMAP" id="MF_02065">
    <property type="entry name" value="MltG"/>
    <property type="match status" value="1"/>
</dbReference>
<gene>
    <name evidence="7 8" type="primary">mltG</name>
    <name evidence="8" type="ORF">ACFO5U_03585</name>
</gene>
<dbReference type="InterPro" id="IPR003770">
    <property type="entry name" value="MLTG-like"/>
</dbReference>
<keyword evidence="4 7" id="KW-0472">Membrane</keyword>
<comment type="similarity">
    <text evidence="7">Belongs to the transglycosylase MltG family.</text>
</comment>
<dbReference type="CDD" id="cd08010">
    <property type="entry name" value="MltG_like"/>
    <property type="match status" value="1"/>
</dbReference>
<dbReference type="Proteomes" id="UP001595932">
    <property type="component" value="Unassembled WGS sequence"/>
</dbReference>
<keyword evidence="5 7" id="KW-0456">Lyase</keyword>
<evidence type="ECO:0000256" key="5">
    <source>
        <dbReference type="ARBA" id="ARBA00023239"/>
    </source>
</evidence>
<reference evidence="9" key="1">
    <citation type="journal article" date="2019" name="Int. J. Syst. Evol. Microbiol.">
        <title>The Global Catalogue of Microorganisms (GCM) 10K type strain sequencing project: providing services to taxonomists for standard genome sequencing and annotation.</title>
        <authorList>
            <consortium name="The Broad Institute Genomics Platform"/>
            <consortium name="The Broad Institute Genome Sequencing Center for Infectious Disease"/>
            <person name="Wu L."/>
            <person name="Ma J."/>
        </authorList>
    </citation>
    <scope>NUCLEOTIDE SEQUENCE [LARGE SCALE GENOMIC DNA]</scope>
    <source>
        <strain evidence="9">CGMCC 1.12151</strain>
    </source>
</reference>
<keyword evidence="2 7" id="KW-0812">Transmembrane</keyword>
<dbReference type="Gene3D" id="3.30.1490.480">
    <property type="entry name" value="Endolytic murein transglycosylase"/>
    <property type="match status" value="1"/>
</dbReference>
<organism evidence="8 9">
    <name type="scientific">Planococcus dechangensis</name>
    <dbReference type="NCBI Taxonomy" id="1176255"/>
    <lineage>
        <taxon>Bacteria</taxon>
        <taxon>Bacillati</taxon>
        <taxon>Bacillota</taxon>
        <taxon>Bacilli</taxon>
        <taxon>Bacillales</taxon>
        <taxon>Caryophanaceae</taxon>
        <taxon>Planococcus</taxon>
    </lineage>
</organism>
<evidence type="ECO:0000256" key="7">
    <source>
        <dbReference type="HAMAP-Rule" id="MF_02065"/>
    </source>
</evidence>
<comment type="caution">
    <text evidence="8">The sequence shown here is derived from an EMBL/GenBank/DDBJ whole genome shotgun (WGS) entry which is preliminary data.</text>
</comment>
<accession>A0ABV9M7Z1</accession>
<evidence type="ECO:0000256" key="3">
    <source>
        <dbReference type="ARBA" id="ARBA00022989"/>
    </source>
</evidence>
<keyword evidence="6 7" id="KW-0961">Cell wall biogenesis/degradation</keyword>
<keyword evidence="9" id="KW-1185">Reference proteome</keyword>